<evidence type="ECO:0000256" key="2">
    <source>
        <dbReference type="ARBA" id="ARBA00022900"/>
    </source>
</evidence>
<dbReference type="AlphaFoldDB" id="A0AAV5V2S1"/>
<comment type="caution">
    <text evidence="5">The sequence shown here is derived from an EMBL/GenBank/DDBJ whole genome shotgun (WGS) entry which is preliminary data.</text>
</comment>
<dbReference type="SMART" id="SM00280">
    <property type="entry name" value="KAZAL"/>
    <property type="match status" value="2"/>
</dbReference>
<evidence type="ECO:0000259" key="4">
    <source>
        <dbReference type="PROSITE" id="PS51465"/>
    </source>
</evidence>
<dbReference type="GO" id="GO:0005576">
    <property type="term" value="C:extracellular region"/>
    <property type="evidence" value="ECO:0007669"/>
    <property type="project" value="TreeGrafter"/>
</dbReference>
<name>A0AAV5V2S1_9BILA</name>
<reference evidence="5" key="1">
    <citation type="submission" date="2023-10" db="EMBL/GenBank/DDBJ databases">
        <title>Genome assembly of Pristionchus species.</title>
        <authorList>
            <person name="Yoshida K."/>
            <person name="Sommer R.J."/>
        </authorList>
    </citation>
    <scope>NUCLEOTIDE SEQUENCE</scope>
    <source>
        <strain evidence="5">RS5133</strain>
    </source>
</reference>
<accession>A0AAV5V2S1</accession>
<dbReference type="InterPro" id="IPR050653">
    <property type="entry name" value="Prot_Inhib_GrowthFact_Antg"/>
</dbReference>
<dbReference type="InterPro" id="IPR002350">
    <property type="entry name" value="Kazal_dom"/>
</dbReference>
<dbReference type="Gene3D" id="3.30.60.30">
    <property type="match status" value="2"/>
</dbReference>
<organism evidence="5 6">
    <name type="scientific">Pristionchus fissidentatus</name>
    <dbReference type="NCBI Taxonomy" id="1538716"/>
    <lineage>
        <taxon>Eukaryota</taxon>
        <taxon>Metazoa</taxon>
        <taxon>Ecdysozoa</taxon>
        <taxon>Nematoda</taxon>
        <taxon>Chromadorea</taxon>
        <taxon>Rhabditida</taxon>
        <taxon>Rhabditina</taxon>
        <taxon>Diplogasteromorpha</taxon>
        <taxon>Diplogasteroidea</taxon>
        <taxon>Neodiplogasteridae</taxon>
        <taxon>Pristionchus</taxon>
    </lineage>
</organism>
<dbReference type="PROSITE" id="PS51465">
    <property type="entry name" value="KAZAL_2"/>
    <property type="match status" value="2"/>
</dbReference>
<evidence type="ECO:0000256" key="3">
    <source>
        <dbReference type="ARBA" id="ARBA00023157"/>
    </source>
</evidence>
<feature type="non-terminal residue" evidence="5">
    <location>
        <position position="116"/>
    </location>
</feature>
<proteinExistence type="predicted"/>
<keyword evidence="2" id="KW-0722">Serine protease inhibitor</keyword>
<protein>
    <recommendedName>
        <fullName evidence="4">Kazal-like domain-containing protein</fullName>
    </recommendedName>
</protein>
<dbReference type="Proteomes" id="UP001432322">
    <property type="component" value="Unassembled WGS sequence"/>
</dbReference>
<dbReference type="Pfam" id="PF07648">
    <property type="entry name" value="Kazal_2"/>
    <property type="match status" value="2"/>
</dbReference>
<feature type="domain" description="Kazal-like" evidence="4">
    <location>
        <begin position="88"/>
        <end position="116"/>
    </location>
</feature>
<evidence type="ECO:0000313" key="6">
    <source>
        <dbReference type="Proteomes" id="UP001432322"/>
    </source>
</evidence>
<dbReference type="GO" id="GO:0030154">
    <property type="term" value="P:cell differentiation"/>
    <property type="evidence" value="ECO:0007669"/>
    <property type="project" value="TreeGrafter"/>
</dbReference>
<dbReference type="SUPFAM" id="SSF100895">
    <property type="entry name" value="Kazal-type serine protease inhibitors"/>
    <property type="match status" value="2"/>
</dbReference>
<keyword evidence="3" id="KW-1015">Disulfide bond</keyword>
<dbReference type="CDD" id="cd00104">
    <property type="entry name" value="KAZAL_FS"/>
    <property type="match status" value="1"/>
</dbReference>
<dbReference type="PANTHER" id="PTHR10913:SF45">
    <property type="entry name" value="FOLLISTATIN, ISOFORM A-RELATED"/>
    <property type="match status" value="1"/>
</dbReference>
<keyword evidence="1" id="KW-0646">Protease inhibitor</keyword>
<evidence type="ECO:0000256" key="1">
    <source>
        <dbReference type="ARBA" id="ARBA00022690"/>
    </source>
</evidence>
<sequence length="116" mass="12469">SSQDGVLSASCSCPSHCPSYGDAVDSSPVCSSDGDDYASLCKLRMAACQTKRNITLKFFGQCDPCSSLTCQPGTVCKVEEGTRRPHCRCSKQCTFEDEPVCATDGKTYQNECLMTV</sequence>
<dbReference type="FunFam" id="3.30.60.30:FF:000024">
    <property type="entry name" value="Transmembrane agrin"/>
    <property type="match status" value="1"/>
</dbReference>
<feature type="non-terminal residue" evidence="5">
    <location>
        <position position="1"/>
    </location>
</feature>
<gene>
    <name evidence="5" type="ORF">PFISCL1PPCAC_5177</name>
</gene>
<keyword evidence="6" id="KW-1185">Reference proteome</keyword>
<dbReference type="EMBL" id="BTSY01000002">
    <property type="protein sequence ID" value="GMT13880.1"/>
    <property type="molecule type" value="Genomic_DNA"/>
</dbReference>
<feature type="domain" description="Kazal-like" evidence="4">
    <location>
        <begin position="5"/>
        <end position="64"/>
    </location>
</feature>
<evidence type="ECO:0000313" key="5">
    <source>
        <dbReference type="EMBL" id="GMT13880.1"/>
    </source>
</evidence>
<dbReference type="PANTHER" id="PTHR10913">
    <property type="entry name" value="FOLLISTATIN-RELATED"/>
    <property type="match status" value="1"/>
</dbReference>
<dbReference type="InterPro" id="IPR036058">
    <property type="entry name" value="Kazal_dom_sf"/>
</dbReference>